<dbReference type="KEGG" id="pla:Plav_0059"/>
<dbReference type="RefSeq" id="WP_011994973.1">
    <property type="nucleotide sequence ID" value="NC_009719.1"/>
</dbReference>
<organism evidence="2 3">
    <name type="scientific">Parvibaculum lavamentivorans (strain DS-1 / DSM 13023 / NCIMB 13966)</name>
    <dbReference type="NCBI Taxonomy" id="402881"/>
    <lineage>
        <taxon>Bacteria</taxon>
        <taxon>Pseudomonadati</taxon>
        <taxon>Pseudomonadota</taxon>
        <taxon>Alphaproteobacteria</taxon>
        <taxon>Hyphomicrobiales</taxon>
        <taxon>Parvibaculaceae</taxon>
        <taxon>Parvibaculum</taxon>
    </lineage>
</organism>
<reference evidence="2 3" key="1">
    <citation type="journal article" date="2011" name="Stand. Genomic Sci.">
        <title>Complete genome sequence of Parvibaculum lavamentivorans type strain (DS-1(T)).</title>
        <authorList>
            <person name="Schleheck D."/>
            <person name="Weiss M."/>
            <person name="Pitluck S."/>
            <person name="Bruce D."/>
            <person name="Land M.L."/>
            <person name="Han S."/>
            <person name="Saunders E."/>
            <person name="Tapia R."/>
            <person name="Detter C."/>
            <person name="Brettin T."/>
            <person name="Han J."/>
            <person name="Woyke T."/>
            <person name="Goodwin L."/>
            <person name="Pennacchio L."/>
            <person name="Nolan M."/>
            <person name="Cook A.M."/>
            <person name="Kjelleberg S."/>
            <person name="Thomas T."/>
        </authorList>
    </citation>
    <scope>NUCLEOTIDE SEQUENCE [LARGE SCALE GENOMIC DNA]</scope>
    <source>
        <strain evidence="3">DS-1 / DSM 13023 / NCIMB 13966</strain>
    </source>
</reference>
<feature type="transmembrane region" description="Helical" evidence="1">
    <location>
        <begin position="16"/>
        <end position="34"/>
    </location>
</feature>
<name>A7HP49_PARL1</name>
<evidence type="ECO:0000313" key="3">
    <source>
        <dbReference type="Proteomes" id="UP000006377"/>
    </source>
</evidence>
<keyword evidence="1" id="KW-0812">Transmembrane</keyword>
<dbReference type="Proteomes" id="UP000006377">
    <property type="component" value="Chromosome"/>
</dbReference>
<accession>A7HP49</accession>
<gene>
    <name evidence="2" type="ordered locus">Plav_0059</name>
</gene>
<dbReference type="AlphaFoldDB" id="A7HP49"/>
<keyword evidence="3" id="KW-1185">Reference proteome</keyword>
<evidence type="ECO:0000313" key="2">
    <source>
        <dbReference type="EMBL" id="ABS61682.1"/>
    </source>
</evidence>
<sequence length="91" mass="10497">MSFISEATQRKWERRLRSFWVGGGLLFIAGILVARPLTESFDMMRWAFPLAIMGLFSTLTLSGVAWLMLQLALAQRAERDMHIRPRPMSVR</sequence>
<evidence type="ECO:0000256" key="1">
    <source>
        <dbReference type="SAM" id="Phobius"/>
    </source>
</evidence>
<keyword evidence="1" id="KW-0472">Membrane</keyword>
<proteinExistence type="predicted"/>
<protein>
    <submittedName>
        <fullName evidence="2">Uncharacterized protein</fullName>
    </submittedName>
</protein>
<keyword evidence="1" id="KW-1133">Transmembrane helix</keyword>
<feature type="transmembrane region" description="Helical" evidence="1">
    <location>
        <begin position="46"/>
        <end position="69"/>
    </location>
</feature>
<dbReference type="STRING" id="402881.Plav_0059"/>
<dbReference type="HOGENOM" id="CLU_2424258_0_0_5"/>
<dbReference type="EMBL" id="CP000774">
    <property type="protein sequence ID" value="ABS61682.1"/>
    <property type="molecule type" value="Genomic_DNA"/>
</dbReference>